<proteinExistence type="predicted"/>
<sequence>MSHKYYGFQKQEEDNLYAIPFLSTKTNRLRFLNHEFVAYGEKNEFIVHKNPGLTILRIGDNQINRGLQHRSGVSKLMNEFLNNLIQSSSYLQNQKTKNFNSLKIKEIKVNATSSIQIKLNAY</sequence>
<dbReference type="AlphaFoldDB" id="A0A0D3M5Q5"/>
<organism evidence="1">
    <name type="scientific">Trachydiscus minutus</name>
    <dbReference type="NCBI Taxonomy" id="1032745"/>
    <lineage>
        <taxon>Eukaryota</taxon>
        <taxon>Sar</taxon>
        <taxon>Stramenopiles</taxon>
        <taxon>Ochrophyta</taxon>
        <taxon>Eustigmatophyceae</taxon>
        <taxon>Goniochloridales</taxon>
        <taxon>Goniochloridaceae</taxon>
        <taxon>Trachydiscus</taxon>
    </lineage>
</organism>
<evidence type="ECO:0000313" key="1">
    <source>
        <dbReference type="EMBL" id="AIB04132.1"/>
    </source>
</evidence>
<keyword evidence="1" id="KW-0934">Plastid</keyword>
<reference evidence="1" key="1">
    <citation type="journal article" date="2015" name="Sci. Rep.">
        <title>Updating algal evolutionary relationships through plastid genome sequencing: did alveolate plastids emerge through endosymbiosis of an ochrophyte?</title>
        <authorList>
            <person name="Sevcikova T."/>
            <person name="Horak A."/>
            <person name="Klimes V."/>
            <person name="Zbrankova V."/>
            <person name="Demir-Hilton E."/>
            <person name="Sudek S."/>
            <person name="Jenkins J."/>
            <person name="Schmutz J."/>
            <person name="Pribyl P."/>
            <person name="Fousek J."/>
            <person name="Vlcek C."/>
            <person name="Lang B.F."/>
            <person name="Obornik M."/>
            <person name="Worden A.Z."/>
            <person name="Elias M."/>
        </authorList>
    </citation>
    <scope>NUCLEOTIDE SEQUENCE</scope>
</reference>
<dbReference type="EMBL" id="KJ624065">
    <property type="protein sequence ID" value="AIB04132.1"/>
    <property type="molecule type" value="Genomic_DNA"/>
</dbReference>
<geneLocation type="plastid" evidence="1"/>
<gene>
    <name evidence="1" type="primary">ycf95</name>
</gene>
<name>A0A0D3M5Q5_9STRA</name>
<protein>
    <submittedName>
        <fullName evidence="1">Uncharacterized protein</fullName>
    </submittedName>
</protein>
<accession>A0A0D3M5Q5</accession>